<accession>A0A0K2TGL7</accession>
<proteinExistence type="predicted"/>
<dbReference type="AlphaFoldDB" id="A0A0K2TGL7"/>
<feature type="non-terminal residue" evidence="1">
    <location>
        <position position="1"/>
    </location>
</feature>
<organism evidence="1">
    <name type="scientific">Lepeophtheirus salmonis</name>
    <name type="common">Salmon louse</name>
    <name type="synonym">Caligus salmonis</name>
    <dbReference type="NCBI Taxonomy" id="72036"/>
    <lineage>
        <taxon>Eukaryota</taxon>
        <taxon>Metazoa</taxon>
        <taxon>Ecdysozoa</taxon>
        <taxon>Arthropoda</taxon>
        <taxon>Crustacea</taxon>
        <taxon>Multicrustacea</taxon>
        <taxon>Hexanauplia</taxon>
        <taxon>Copepoda</taxon>
        <taxon>Siphonostomatoida</taxon>
        <taxon>Caligidae</taxon>
        <taxon>Lepeophtheirus</taxon>
    </lineage>
</organism>
<sequence length="53" mass="6193">KNKVSSSDCVCTRLCSKFNQNNVKYFIDDFLYHLKEHKILAITQSVLVININF</sequence>
<dbReference type="EMBL" id="HACA01007619">
    <property type="protein sequence ID" value="CDW24980.1"/>
    <property type="molecule type" value="Transcribed_RNA"/>
</dbReference>
<protein>
    <submittedName>
        <fullName evidence="1">Uncharacterized protein</fullName>
    </submittedName>
</protein>
<name>A0A0K2TGL7_LEPSM</name>
<reference evidence="1" key="1">
    <citation type="submission" date="2014-05" db="EMBL/GenBank/DDBJ databases">
        <authorList>
            <person name="Chronopoulou M."/>
        </authorList>
    </citation>
    <scope>NUCLEOTIDE SEQUENCE</scope>
    <source>
        <tissue evidence="1">Whole organism</tissue>
    </source>
</reference>
<evidence type="ECO:0000313" key="1">
    <source>
        <dbReference type="EMBL" id="CDW24980.1"/>
    </source>
</evidence>